<dbReference type="Pfam" id="PF14291">
    <property type="entry name" value="DUF4371"/>
    <property type="match status" value="1"/>
</dbReference>
<dbReference type="Proteomes" id="UP000325440">
    <property type="component" value="Unassembled WGS sequence"/>
</dbReference>
<gene>
    <name evidence="2" type="ORF">CINCED_3A011286</name>
</gene>
<proteinExistence type="predicted"/>
<dbReference type="PANTHER" id="PTHR45749">
    <property type="match status" value="1"/>
</dbReference>
<reference evidence="2 3" key="1">
    <citation type="submission" date="2019-08" db="EMBL/GenBank/DDBJ databases">
        <authorList>
            <person name="Alioto T."/>
            <person name="Alioto T."/>
            <person name="Gomez Garrido J."/>
        </authorList>
    </citation>
    <scope>NUCLEOTIDE SEQUENCE [LARGE SCALE GENOMIC DNA]</scope>
</reference>
<protein>
    <recommendedName>
        <fullName evidence="1">DUF4371 domain-containing protein</fullName>
    </recommendedName>
</protein>
<dbReference type="OrthoDB" id="6614843at2759"/>
<keyword evidence="3" id="KW-1185">Reference proteome</keyword>
<evidence type="ECO:0000259" key="1">
    <source>
        <dbReference type="Pfam" id="PF14291"/>
    </source>
</evidence>
<sequence>MRKMYIRCFRQTCRFISYLSDRKCIIIDACNSVLLSKIVNRVNKAKCFTVLVDETADIAGIEQVSICARYVDLETRTLHEDFLQFVPTTDLTSKGLATLIRNNSKHFGLETQCLREQGFDGAAAMSGKYNGVQYYVKQAHPLAVYIHCSAHSLNISVSSSCGIQI</sequence>
<accession>A0A5E4NB50</accession>
<evidence type="ECO:0000313" key="2">
    <source>
        <dbReference type="EMBL" id="VVC39683.1"/>
    </source>
</evidence>
<dbReference type="InterPro" id="IPR025398">
    <property type="entry name" value="DUF4371"/>
</dbReference>
<dbReference type="PANTHER" id="PTHR45749:SF21">
    <property type="entry name" value="DUF4371 DOMAIN-CONTAINING PROTEIN"/>
    <property type="match status" value="1"/>
</dbReference>
<evidence type="ECO:0000313" key="3">
    <source>
        <dbReference type="Proteomes" id="UP000325440"/>
    </source>
</evidence>
<organism evidence="2 3">
    <name type="scientific">Cinara cedri</name>
    <dbReference type="NCBI Taxonomy" id="506608"/>
    <lineage>
        <taxon>Eukaryota</taxon>
        <taxon>Metazoa</taxon>
        <taxon>Ecdysozoa</taxon>
        <taxon>Arthropoda</taxon>
        <taxon>Hexapoda</taxon>
        <taxon>Insecta</taxon>
        <taxon>Pterygota</taxon>
        <taxon>Neoptera</taxon>
        <taxon>Paraneoptera</taxon>
        <taxon>Hemiptera</taxon>
        <taxon>Sternorrhyncha</taxon>
        <taxon>Aphidomorpha</taxon>
        <taxon>Aphidoidea</taxon>
        <taxon>Aphididae</taxon>
        <taxon>Lachninae</taxon>
        <taxon>Cinara</taxon>
    </lineage>
</organism>
<feature type="domain" description="DUF4371" evidence="1">
    <location>
        <begin position="37"/>
        <end position="131"/>
    </location>
</feature>
<dbReference type="AlphaFoldDB" id="A0A5E4NB50"/>
<name>A0A5E4NB50_9HEMI</name>
<dbReference type="EMBL" id="CABPRJ010001896">
    <property type="protein sequence ID" value="VVC39683.1"/>
    <property type="molecule type" value="Genomic_DNA"/>
</dbReference>